<dbReference type="Proteomes" id="UP001152798">
    <property type="component" value="Chromosome 2"/>
</dbReference>
<keyword evidence="2" id="KW-1185">Reference proteome</keyword>
<dbReference type="OrthoDB" id="6630648at2759"/>
<accession>A0A9P0H422</accession>
<reference evidence="1" key="1">
    <citation type="submission" date="2022-01" db="EMBL/GenBank/DDBJ databases">
        <authorList>
            <person name="King R."/>
        </authorList>
    </citation>
    <scope>NUCLEOTIDE SEQUENCE</scope>
</reference>
<protein>
    <submittedName>
        <fullName evidence="1">Uncharacterized protein</fullName>
    </submittedName>
</protein>
<gene>
    <name evidence="1" type="ORF">NEZAVI_LOCUS4303</name>
</gene>
<proteinExistence type="predicted"/>
<dbReference type="AlphaFoldDB" id="A0A9P0H422"/>
<name>A0A9P0H422_NEZVI</name>
<sequence>MPPGSTSTPRRPPMVPIYDLWAHVWSRAHPLVSPSSHFLKSTLPHGTPLLQTSKRITRCVLVVAFSQTASTLTKLTLPFILEEPPVTSYVSNYISQIESGLSKLLRDAAEDCQWGNLALKDKFRIISNVFIRSSLMSAREAANLSLPVSKSSRKVISINTSPQDELTVMLKKHDVEVSKS</sequence>
<evidence type="ECO:0000313" key="2">
    <source>
        <dbReference type="Proteomes" id="UP001152798"/>
    </source>
</evidence>
<evidence type="ECO:0000313" key="1">
    <source>
        <dbReference type="EMBL" id="CAH1393675.1"/>
    </source>
</evidence>
<organism evidence="1 2">
    <name type="scientific">Nezara viridula</name>
    <name type="common">Southern green stink bug</name>
    <name type="synonym">Cimex viridulus</name>
    <dbReference type="NCBI Taxonomy" id="85310"/>
    <lineage>
        <taxon>Eukaryota</taxon>
        <taxon>Metazoa</taxon>
        <taxon>Ecdysozoa</taxon>
        <taxon>Arthropoda</taxon>
        <taxon>Hexapoda</taxon>
        <taxon>Insecta</taxon>
        <taxon>Pterygota</taxon>
        <taxon>Neoptera</taxon>
        <taxon>Paraneoptera</taxon>
        <taxon>Hemiptera</taxon>
        <taxon>Heteroptera</taxon>
        <taxon>Panheteroptera</taxon>
        <taxon>Pentatomomorpha</taxon>
        <taxon>Pentatomoidea</taxon>
        <taxon>Pentatomidae</taxon>
        <taxon>Pentatominae</taxon>
        <taxon>Nezara</taxon>
    </lineage>
</organism>
<dbReference type="EMBL" id="OV725078">
    <property type="protein sequence ID" value="CAH1393675.1"/>
    <property type="molecule type" value="Genomic_DNA"/>
</dbReference>